<protein>
    <submittedName>
        <fullName evidence="6">FMN reductase</fullName>
        <ecNumber evidence="6">1.5.1.38</ecNumber>
    </submittedName>
</protein>
<dbReference type="RefSeq" id="WP_209991215.1">
    <property type="nucleotide sequence ID" value="NZ_JAGINO010000044.1"/>
</dbReference>
<evidence type="ECO:0000259" key="5">
    <source>
        <dbReference type="Pfam" id="PF03358"/>
    </source>
</evidence>
<dbReference type="Proteomes" id="UP001244552">
    <property type="component" value="Unassembled WGS sequence"/>
</dbReference>
<keyword evidence="7" id="KW-1185">Reference proteome</keyword>
<evidence type="ECO:0000256" key="2">
    <source>
        <dbReference type="ARBA" id="ARBA00022630"/>
    </source>
</evidence>
<accession>A0ABU0MW28</accession>
<dbReference type="GO" id="GO:0052873">
    <property type="term" value="F:FMN reductase (NADPH) activity"/>
    <property type="evidence" value="ECO:0007669"/>
    <property type="project" value="UniProtKB-EC"/>
</dbReference>
<evidence type="ECO:0000256" key="3">
    <source>
        <dbReference type="ARBA" id="ARBA00022643"/>
    </source>
</evidence>
<dbReference type="PANTHER" id="PTHR43408">
    <property type="entry name" value="FMN REDUCTASE (NADPH)"/>
    <property type="match status" value="1"/>
</dbReference>
<dbReference type="EMBL" id="JAUSVU010000046">
    <property type="protein sequence ID" value="MDQ0537393.1"/>
    <property type="molecule type" value="Genomic_DNA"/>
</dbReference>
<sequence>MSNLSIVGIAGSLTTPSSSRRLVDLTLAQIGQRIAGNSHVIDIAALGSLAVHSREAADEELEAALRAVEEADLIVAATPVYKGSYSGLFKHFVDLLDYRSLVGTPVGLLATGGSERHALVVEHQLRPLFAVFQAQVLGTGLFVTAKDMADGRITDPTVLSRFERLIDEAVDALAARSTAKERTAA</sequence>
<dbReference type="InterPro" id="IPR051814">
    <property type="entry name" value="NAD(P)H-dep_FMN_reductase"/>
</dbReference>
<evidence type="ECO:0000256" key="4">
    <source>
        <dbReference type="ARBA" id="ARBA00023002"/>
    </source>
</evidence>
<gene>
    <name evidence="6" type="ORF">QO018_006297</name>
</gene>
<evidence type="ECO:0000313" key="7">
    <source>
        <dbReference type="Proteomes" id="UP001244552"/>
    </source>
</evidence>
<comment type="similarity">
    <text evidence="1">Belongs to the SsuE family.</text>
</comment>
<name>A0ABU0MW28_9PROT</name>
<organism evidence="6 7">
    <name type="scientific">Azospirillum picis</name>
    <dbReference type="NCBI Taxonomy" id="488438"/>
    <lineage>
        <taxon>Bacteria</taxon>
        <taxon>Pseudomonadati</taxon>
        <taxon>Pseudomonadota</taxon>
        <taxon>Alphaproteobacteria</taxon>
        <taxon>Rhodospirillales</taxon>
        <taxon>Azospirillaceae</taxon>
        <taxon>Azospirillum</taxon>
    </lineage>
</organism>
<dbReference type="SUPFAM" id="SSF52218">
    <property type="entry name" value="Flavoproteins"/>
    <property type="match status" value="1"/>
</dbReference>
<keyword evidence="3" id="KW-0288">FMN</keyword>
<dbReference type="PANTHER" id="PTHR43408:SF2">
    <property type="entry name" value="FMN REDUCTASE (NADPH)"/>
    <property type="match status" value="1"/>
</dbReference>
<proteinExistence type="inferred from homology"/>
<dbReference type="InterPro" id="IPR005025">
    <property type="entry name" value="FMN_Rdtase-like_dom"/>
</dbReference>
<evidence type="ECO:0000256" key="1">
    <source>
        <dbReference type="ARBA" id="ARBA00005990"/>
    </source>
</evidence>
<keyword evidence="4 6" id="KW-0560">Oxidoreductase</keyword>
<dbReference type="Pfam" id="PF03358">
    <property type="entry name" value="FMN_red"/>
    <property type="match status" value="1"/>
</dbReference>
<keyword evidence="2" id="KW-0285">Flavoprotein</keyword>
<evidence type="ECO:0000313" key="6">
    <source>
        <dbReference type="EMBL" id="MDQ0537393.1"/>
    </source>
</evidence>
<dbReference type="InterPro" id="IPR029039">
    <property type="entry name" value="Flavoprotein-like_sf"/>
</dbReference>
<dbReference type="Gene3D" id="3.40.50.360">
    <property type="match status" value="1"/>
</dbReference>
<dbReference type="EC" id="1.5.1.38" evidence="6"/>
<comment type="caution">
    <text evidence="6">The sequence shown here is derived from an EMBL/GenBank/DDBJ whole genome shotgun (WGS) entry which is preliminary data.</text>
</comment>
<reference evidence="6 7" key="1">
    <citation type="submission" date="2023-07" db="EMBL/GenBank/DDBJ databases">
        <title>Genomic Encyclopedia of Type Strains, Phase IV (KMG-IV): sequencing the most valuable type-strain genomes for metagenomic binning, comparative biology and taxonomic classification.</title>
        <authorList>
            <person name="Goeker M."/>
        </authorList>
    </citation>
    <scope>NUCLEOTIDE SEQUENCE [LARGE SCALE GENOMIC DNA]</scope>
    <source>
        <strain evidence="6 7">DSM 19922</strain>
    </source>
</reference>
<feature type="domain" description="NADPH-dependent FMN reductase-like" evidence="5">
    <location>
        <begin position="5"/>
        <end position="146"/>
    </location>
</feature>